<dbReference type="PANTHER" id="PTHR43020">
    <property type="entry name" value="CDK5 REGULATORY SUBUNIT-ASSOCIATED PROTEIN 1"/>
    <property type="match status" value="1"/>
</dbReference>
<evidence type="ECO:0000256" key="2">
    <source>
        <dbReference type="ARBA" id="ARBA00022485"/>
    </source>
</evidence>
<feature type="domain" description="Radical SAM core" evidence="16">
    <location>
        <begin position="155"/>
        <end position="388"/>
    </location>
</feature>
<dbReference type="EC" id="2.8.4.3" evidence="9 13"/>
<dbReference type="Gene3D" id="3.40.50.12160">
    <property type="entry name" value="Methylthiotransferase, N-terminal domain"/>
    <property type="match status" value="1"/>
</dbReference>
<gene>
    <name evidence="13" type="primary">miaB</name>
    <name evidence="17" type="ORF">C5Y98_20605</name>
</gene>
<keyword evidence="5 13" id="KW-0949">S-adenosyl-L-methionine</keyword>
<dbReference type="Proteomes" id="UP000239388">
    <property type="component" value="Unassembled WGS sequence"/>
</dbReference>
<dbReference type="InterPro" id="IPR002792">
    <property type="entry name" value="TRAM_dom"/>
</dbReference>
<sequence length="475" mass="53375">MPKRLYIDTVGCQMNMLDSELVVASLRQQGYELTTKPEEADTLLFNTCSVREQAENKTYSHLGVLRDLKAAHPEKVIGVMGCMAQNHQKKIFQRAPYVDLVVGPGQLHQIPSLIDKVNAGEGRQIEVSLGRRDGSRAEIARSHESFDPLRDPEMRPTPFQAYVRIQIGCDKFCTYCIVPSVRGPEQGRSPEDILAETRHLAEQGTVEITLVGQTVNSYRGLDAAGKTWNLADLLGAIHEIDGIRRIKFVTNYPKDMTDELLTAVRELDKVSPYLHVPVQSGSNDVLKRMKRGYTVEQYRDMMHRIRENVPGATVSSDFIVGFCGETDAEFQMTVDLVEECRFKNSFIFKYSEREGTRGAELFLDDVPHTVKQERNNKLLEIQNRISLEDNQKLIGDTVEVLVEGISKTAARKEVAEDSPVVQLTGRTHCDRIVVFDGNRRQIGQILPVAIYDSAAHTLFGEVITQECGSEVYMLG</sequence>
<feature type="binding site" evidence="13">
    <location>
        <position position="173"/>
    </location>
    <ligand>
        <name>[4Fe-4S] cluster</name>
        <dbReference type="ChEBI" id="CHEBI:49883"/>
        <label>2</label>
        <note>4Fe-4S-S-AdoMet</note>
    </ligand>
</feature>
<dbReference type="SMART" id="SM00729">
    <property type="entry name" value="Elp3"/>
    <property type="match status" value="1"/>
</dbReference>
<dbReference type="SFLD" id="SFLDG01082">
    <property type="entry name" value="B12-binding_domain_containing"/>
    <property type="match status" value="1"/>
</dbReference>
<dbReference type="AlphaFoldDB" id="A0A2S8FFE4"/>
<evidence type="ECO:0000256" key="3">
    <source>
        <dbReference type="ARBA" id="ARBA00022490"/>
    </source>
</evidence>
<dbReference type="SFLD" id="SFLDG01061">
    <property type="entry name" value="methylthiotransferase"/>
    <property type="match status" value="1"/>
</dbReference>
<dbReference type="InterPro" id="IPR007197">
    <property type="entry name" value="rSAM"/>
</dbReference>
<dbReference type="FunFam" id="3.40.50.12160:FF:000003">
    <property type="entry name" value="CDK5 regulatory subunit-associated protein 1"/>
    <property type="match status" value="1"/>
</dbReference>
<dbReference type="PROSITE" id="PS01278">
    <property type="entry name" value="MTTASE_RADICAL"/>
    <property type="match status" value="1"/>
</dbReference>
<dbReference type="Pfam" id="PF00919">
    <property type="entry name" value="UPF0004"/>
    <property type="match status" value="1"/>
</dbReference>
<keyword evidence="8 13" id="KW-0411">Iron-sulfur</keyword>
<evidence type="ECO:0000256" key="9">
    <source>
        <dbReference type="ARBA" id="ARBA00033765"/>
    </source>
</evidence>
<dbReference type="GO" id="GO:0005829">
    <property type="term" value="C:cytosol"/>
    <property type="evidence" value="ECO:0007669"/>
    <property type="project" value="TreeGrafter"/>
</dbReference>
<evidence type="ECO:0000256" key="11">
    <source>
        <dbReference type="ARBA" id="ARBA00080698"/>
    </source>
</evidence>
<keyword evidence="2 13" id="KW-0004">4Fe-4S</keyword>
<evidence type="ECO:0000256" key="8">
    <source>
        <dbReference type="ARBA" id="ARBA00023014"/>
    </source>
</evidence>
<feature type="binding site" evidence="13">
    <location>
        <position position="82"/>
    </location>
    <ligand>
        <name>[4Fe-4S] cluster</name>
        <dbReference type="ChEBI" id="CHEBI:49883"/>
        <label>1</label>
    </ligand>
</feature>
<dbReference type="InterPro" id="IPR013848">
    <property type="entry name" value="Methylthiotransferase_N"/>
</dbReference>
<accession>A0A2S8FFE4</accession>
<evidence type="ECO:0000256" key="1">
    <source>
        <dbReference type="ARBA" id="ARBA00003234"/>
    </source>
</evidence>
<dbReference type="PANTHER" id="PTHR43020:SF2">
    <property type="entry name" value="MITOCHONDRIAL TRNA METHYLTHIOTRANSFERASE CDK5RAP1"/>
    <property type="match status" value="1"/>
</dbReference>
<dbReference type="Gene3D" id="3.80.30.20">
    <property type="entry name" value="tm_1862 like domain"/>
    <property type="match status" value="1"/>
</dbReference>
<evidence type="ECO:0000259" key="16">
    <source>
        <dbReference type="PROSITE" id="PS51918"/>
    </source>
</evidence>
<proteinExistence type="inferred from homology"/>
<keyword evidence="4 13" id="KW-0808">Transferase</keyword>
<evidence type="ECO:0000256" key="4">
    <source>
        <dbReference type="ARBA" id="ARBA00022679"/>
    </source>
</evidence>
<comment type="cofactor">
    <cofactor evidence="13">
        <name>[4Fe-4S] cluster</name>
        <dbReference type="ChEBI" id="CHEBI:49883"/>
    </cofactor>
    <text evidence="13">Binds 2 [4Fe-4S] clusters. One cluster is coordinated with 3 cysteines and an exchangeable S-adenosyl-L-methionine.</text>
</comment>
<feature type="domain" description="TRAM" evidence="14">
    <location>
        <begin position="391"/>
        <end position="464"/>
    </location>
</feature>
<dbReference type="GO" id="GO:0051539">
    <property type="term" value="F:4 iron, 4 sulfur cluster binding"/>
    <property type="evidence" value="ECO:0007669"/>
    <property type="project" value="UniProtKB-UniRule"/>
</dbReference>
<dbReference type="RefSeq" id="WP_105357082.1">
    <property type="nucleotide sequence ID" value="NZ_PUIB01000020.1"/>
</dbReference>
<dbReference type="InterPro" id="IPR006638">
    <property type="entry name" value="Elp3/MiaA/NifB-like_rSAM"/>
</dbReference>
<feature type="binding site" evidence="13">
    <location>
        <position position="176"/>
    </location>
    <ligand>
        <name>[4Fe-4S] cluster</name>
        <dbReference type="ChEBI" id="CHEBI:49883"/>
        <label>2</label>
        <note>4Fe-4S-S-AdoMet</note>
    </ligand>
</feature>
<dbReference type="InterPro" id="IPR020612">
    <property type="entry name" value="Methylthiotransferase_CS"/>
</dbReference>
<dbReference type="InterPro" id="IPR058240">
    <property type="entry name" value="rSAM_sf"/>
</dbReference>
<dbReference type="NCBIfam" id="TIGR00089">
    <property type="entry name" value="MiaB/RimO family radical SAM methylthiotransferase"/>
    <property type="match status" value="1"/>
</dbReference>
<dbReference type="HAMAP" id="MF_01864">
    <property type="entry name" value="tRNA_metthiotr_MiaB"/>
    <property type="match status" value="1"/>
</dbReference>
<feature type="binding site" evidence="13">
    <location>
        <position position="48"/>
    </location>
    <ligand>
        <name>[4Fe-4S] cluster</name>
        <dbReference type="ChEBI" id="CHEBI:49883"/>
        <label>1</label>
    </ligand>
</feature>
<dbReference type="InterPro" id="IPR005839">
    <property type="entry name" value="Methylthiotransferase"/>
</dbReference>
<comment type="caution">
    <text evidence="17">The sequence shown here is derived from an EMBL/GenBank/DDBJ whole genome shotgun (WGS) entry which is preliminary data.</text>
</comment>
<protein>
    <recommendedName>
        <fullName evidence="10 13">tRNA-2-methylthio-N(6)-dimethylallyladenosine synthase</fullName>
        <ecNumber evidence="9 13">2.8.4.3</ecNumber>
    </recommendedName>
    <alternativeName>
        <fullName evidence="12 13">(Dimethylallyl)adenosine tRNA methylthiotransferase MiaB</fullName>
    </alternativeName>
    <alternativeName>
        <fullName evidence="11 13">tRNA-i(6)A37 methylthiotransferase</fullName>
    </alternativeName>
</protein>
<dbReference type="SFLD" id="SFLDF00273">
    <property type="entry name" value="(dimethylallyl)adenosine_tRNA"/>
    <property type="match status" value="1"/>
</dbReference>
<dbReference type="SFLD" id="SFLDS00029">
    <property type="entry name" value="Radical_SAM"/>
    <property type="match status" value="1"/>
</dbReference>
<dbReference type="NCBIfam" id="TIGR01574">
    <property type="entry name" value="miaB-methiolase"/>
    <property type="match status" value="1"/>
</dbReference>
<feature type="binding site" evidence="13">
    <location>
        <position position="12"/>
    </location>
    <ligand>
        <name>[4Fe-4S] cluster</name>
        <dbReference type="ChEBI" id="CHEBI:49883"/>
        <label>1</label>
    </ligand>
</feature>
<keyword evidence="13" id="KW-0819">tRNA processing</keyword>
<evidence type="ECO:0000256" key="6">
    <source>
        <dbReference type="ARBA" id="ARBA00022723"/>
    </source>
</evidence>
<dbReference type="GO" id="GO:0035597">
    <property type="term" value="F:tRNA-2-methylthio-N(6)-dimethylallyladenosine(37) synthase activity"/>
    <property type="evidence" value="ECO:0007669"/>
    <property type="project" value="UniProtKB-EC"/>
</dbReference>
<comment type="subcellular location">
    <subcellularLocation>
        <location evidence="13">Cytoplasm</location>
    </subcellularLocation>
</comment>
<dbReference type="OrthoDB" id="9805215at2"/>
<feature type="binding site" evidence="13">
    <location>
        <position position="169"/>
    </location>
    <ligand>
        <name>[4Fe-4S] cluster</name>
        <dbReference type="ChEBI" id="CHEBI:49883"/>
        <label>2</label>
        <note>4Fe-4S-S-AdoMet</note>
    </ligand>
</feature>
<dbReference type="FunFam" id="3.80.30.20:FF:000001">
    <property type="entry name" value="tRNA-2-methylthio-N(6)-dimethylallyladenosine synthase 2"/>
    <property type="match status" value="1"/>
</dbReference>
<evidence type="ECO:0000256" key="12">
    <source>
        <dbReference type="ARBA" id="ARBA00081141"/>
    </source>
</evidence>
<reference evidence="17 18" key="1">
    <citation type="submission" date="2018-02" db="EMBL/GenBank/DDBJ databases">
        <title>Comparative genomes isolates from brazilian mangrove.</title>
        <authorList>
            <person name="Araujo J.E."/>
            <person name="Taketani R.G."/>
            <person name="Silva M.C.P."/>
            <person name="Loureco M.V."/>
            <person name="Andreote F.D."/>
        </authorList>
    </citation>
    <scope>NUCLEOTIDE SEQUENCE [LARGE SCALE GENOMIC DNA]</scope>
    <source>
        <strain evidence="17 18">NAP PRIS-MGV</strain>
    </source>
</reference>
<comment type="subunit">
    <text evidence="13">Monomer.</text>
</comment>
<keyword evidence="7 13" id="KW-0408">Iron</keyword>
<keyword evidence="6 13" id="KW-0479">Metal-binding</keyword>
<dbReference type="SUPFAM" id="SSF102114">
    <property type="entry name" value="Radical SAM enzymes"/>
    <property type="match status" value="1"/>
</dbReference>
<evidence type="ECO:0000313" key="17">
    <source>
        <dbReference type="EMBL" id="PQO30800.1"/>
    </source>
</evidence>
<evidence type="ECO:0000256" key="13">
    <source>
        <dbReference type="HAMAP-Rule" id="MF_01864"/>
    </source>
</evidence>
<comment type="function">
    <text evidence="1 13">Catalyzes the methylthiolation of N6-(dimethylallyl)adenosine (i(6)A), leading to the formation of 2-methylthio-N6-(dimethylallyl)adenosine (ms(2)i(6)A) at position 37 in tRNAs that read codons beginning with uridine.</text>
</comment>
<dbReference type="CDD" id="cd01335">
    <property type="entry name" value="Radical_SAM"/>
    <property type="match status" value="1"/>
</dbReference>
<dbReference type="GO" id="GO:0046872">
    <property type="term" value="F:metal ion binding"/>
    <property type="evidence" value="ECO:0007669"/>
    <property type="project" value="UniProtKB-KW"/>
</dbReference>
<keyword evidence="3 13" id="KW-0963">Cytoplasm</keyword>
<dbReference type="PROSITE" id="PS51449">
    <property type="entry name" value="MTTASE_N"/>
    <property type="match status" value="1"/>
</dbReference>
<dbReference type="InterPro" id="IPR006463">
    <property type="entry name" value="MiaB_methiolase"/>
</dbReference>
<evidence type="ECO:0000259" key="14">
    <source>
        <dbReference type="PROSITE" id="PS50926"/>
    </source>
</evidence>
<evidence type="ECO:0000256" key="7">
    <source>
        <dbReference type="ARBA" id="ARBA00023004"/>
    </source>
</evidence>
<dbReference type="Pfam" id="PF01938">
    <property type="entry name" value="TRAM"/>
    <property type="match status" value="1"/>
</dbReference>
<feature type="domain" description="MTTase N-terminal" evidence="15">
    <location>
        <begin position="3"/>
        <end position="119"/>
    </location>
</feature>
<evidence type="ECO:0000256" key="5">
    <source>
        <dbReference type="ARBA" id="ARBA00022691"/>
    </source>
</evidence>
<dbReference type="EMBL" id="PUIB01000020">
    <property type="protein sequence ID" value="PQO30800.1"/>
    <property type="molecule type" value="Genomic_DNA"/>
</dbReference>
<comment type="catalytic activity">
    <reaction evidence="13">
        <text>N(6)-dimethylallyladenosine(37) in tRNA + (sulfur carrier)-SH + AH2 + 2 S-adenosyl-L-methionine = 2-methylsulfanyl-N(6)-dimethylallyladenosine(37) in tRNA + (sulfur carrier)-H + 5'-deoxyadenosine + L-methionine + A + S-adenosyl-L-homocysteine + 2 H(+)</text>
        <dbReference type="Rhea" id="RHEA:37067"/>
        <dbReference type="Rhea" id="RHEA-COMP:10375"/>
        <dbReference type="Rhea" id="RHEA-COMP:10376"/>
        <dbReference type="Rhea" id="RHEA-COMP:14737"/>
        <dbReference type="Rhea" id="RHEA-COMP:14739"/>
        <dbReference type="ChEBI" id="CHEBI:13193"/>
        <dbReference type="ChEBI" id="CHEBI:15378"/>
        <dbReference type="ChEBI" id="CHEBI:17319"/>
        <dbReference type="ChEBI" id="CHEBI:17499"/>
        <dbReference type="ChEBI" id="CHEBI:29917"/>
        <dbReference type="ChEBI" id="CHEBI:57844"/>
        <dbReference type="ChEBI" id="CHEBI:57856"/>
        <dbReference type="ChEBI" id="CHEBI:59789"/>
        <dbReference type="ChEBI" id="CHEBI:64428"/>
        <dbReference type="ChEBI" id="CHEBI:74415"/>
        <dbReference type="ChEBI" id="CHEBI:74417"/>
        <dbReference type="EC" id="2.8.4.3"/>
    </reaction>
</comment>
<evidence type="ECO:0000313" key="18">
    <source>
        <dbReference type="Proteomes" id="UP000239388"/>
    </source>
</evidence>
<dbReference type="Pfam" id="PF04055">
    <property type="entry name" value="Radical_SAM"/>
    <property type="match status" value="1"/>
</dbReference>
<evidence type="ECO:0000256" key="10">
    <source>
        <dbReference type="ARBA" id="ARBA00068570"/>
    </source>
</evidence>
<comment type="similarity">
    <text evidence="13">Belongs to the methylthiotransferase family. MiaB subfamily.</text>
</comment>
<dbReference type="InterPro" id="IPR023404">
    <property type="entry name" value="rSAM_horseshoe"/>
</dbReference>
<evidence type="ECO:0000259" key="15">
    <source>
        <dbReference type="PROSITE" id="PS51449"/>
    </source>
</evidence>
<dbReference type="PROSITE" id="PS51918">
    <property type="entry name" value="RADICAL_SAM"/>
    <property type="match status" value="1"/>
</dbReference>
<organism evidence="17 18">
    <name type="scientific">Blastopirellula marina</name>
    <dbReference type="NCBI Taxonomy" id="124"/>
    <lineage>
        <taxon>Bacteria</taxon>
        <taxon>Pseudomonadati</taxon>
        <taxon>Planctomycetota</taxon>
        <taxon>Planctomycetia</taxon>
        <taxon>Pirellulales</taxon>
        <taxon>Pirellulaceae</taxon>
        <taxon>Blastopirellula</taxon>
    </lineage>
</organism>
<name>A0A2S8FFE4_9BACT</name>
<dbReference type="PROSITE" id="PS50926">
    <property type="entry name" value="TRAM"/>
    <property type="match status" value="1"/>
</dbReference>
<dbReference type="InterPro" id="IPR038135">
    <property type="entry name" value="Methylthiotransferase_N_sf"/>
</dbReference>